<evidence type="ECO:0008006" key="3">
    <source>
        <dbReference type="Google" id="ProtNLM"/>
    </source>
</evidence>
<gene>
    <name evidence="1" type="ORF">SAMN04487905_101358</name>
</gene>
<protein>
    <recommendedName>
        <fullName evidence="3">DUF2771 domain-containing protein</fullName>
    </recommendedName>
</protein>
<evidence type="ECO:0000313" key="1">
    <source>
        <dbReference type="EMBL" id="SDO99092.1"/>
    </source>
</evidence>
<accession>A0A1H0P249</accession>
<reference evidence="2" key="1">
    <citation type="submission" date="2016-10" db="EMBL/GenBank/DDBJ databases">
        <authorList>
            <person name="Varghese N."/>
            <person name="Submissions S."/>
        </authorList>
    </citation>
    <scope>NUCLEOTIDE SEQUENCE [LARGE SCALE GENOMIC DNA]</scope>
    <source>
        <strain evidence="2">DSM 46732</strain>
    </source>
</reference>
<name>A0A1H0P249_9ACTN</name>
<keyword evidence="2" id="KW-1185">Reference proteome</keyword>
<sequence length="219" mass="23974">MTAHRGNPGVGPPREPGRYLAVGLPERRAAARRMRGLPRRDLPAREPSRGRRVNGVRRGLTVLLVLTALSLAGCAAPGKPSVTFYSHGESARVSPVQYCERLARECQRPDPEAAGELPMPPGYPLQISVSEEIASAPWQVVFTYRGDSGERLRGRSGVMGSQEARHAYTLRLPEDGTRLERVEVQRYGTVSVNQTGQLQFVIGGTWVVGNSHQQDPRTS</sequence>
<organism evidence="1 2">
    <name type="scientific">Actinopolyspora xinjiangensis</name>
    <dbReference type="NCBI Taxonomy" id="405564"/>
    <lineage>
        <taxon>Bacteria</taxon>
        <taxon>Bacillati</taxon>
        <taxon>Actinomycetota</taxon>
        <taxon>Actinomycetes</taxon>
        <taxon>Actinopolysporales</taxon>
        <taxon>Actinopolysporaceae</taxon>
        <taxon>Actinopolyspora</taxon>
    </lineage>
</organism>
<dbReference type="AlphaFoldDB" id="A0A1H0P249"/>
<dbReference type="InterPro" id="IPR024495">
    <property type="entry name" value="DUF2771"/>
</dbReference>
<dbReference type="STRING" id="405564.SAMN04487905_101358"/>
<dbReference type="Proteomes" id="UP000199497">
    <property type="component" value="Unassembled WGS sequence"/>
</dbReference>
<dbReference type="Pfam" id="PF10969">
    <property type="entry name" value="DUF2771"/>
    <property type="match status" value="1"/>
</dbReference>
<evidence type="ECO:0000313" key="2">
    <source>
        <dbReference type="Proteomes" id="UP000199497"/>
    </source>
</evidence>
<proteinExistence type="predicted"/>
<dbReference type="EMBL" id="FNJR01000001">
    <property type="protein sequence ID" value="SDO99092.1"/>
    <property type="molecule type" value="Genomic_DNA"/>
</dbReference>